<feature type="transmembrane region" description="Helical" evidence="2">
    <location>
        <begin position="371"/>
        <end position="392"/>
    </location>
</feature>
<feature type="transmembrane region" description="Helical" evidence="2">
    <location>
        <begin position="142"/>
        <end position="162"/>
    </location>
</feature>
<dbReference type="AlphaFoldDB" id="A0A517QY91"/>
<feature type="transmembrane region" description="Helical" evidence="2">
    <location>
        <begin position="517"/>
        <end position="537"/>
    </location>
</feature>
<accession>A0A517QY91</accession>
<feature type="transmembrane region" description="Helical" evidence="2">
    <location>
        <begin position="544"/>
        <end position="562"/>
    </location>
</feature>
<feature type="transmembrane region" description="Helical" evidence="2">
    <location>
        <begin position="62"/>
        <end position="83"/>
    </location>
</feature>
<proteinExistence type="predicted"/>
<keyword evidence="2" id="KW-0472">Membrane</keyword>
<feature type="region of interest" description="Disordered" evidence="1">
    <location>
        <begin position="1"/>
        <end position="44"/>
    </location>
</feature>
<feature type="transmembrane region" description="Helical" evidence="2">
    <location>
        <begin position="485"/>
        <end position="505"/>
    </location>
</feature>
<keyword evidence="4" id="KW-1185">Reference proteome</keyword>
<feature type="transmembrane region" description="Helical" evidence="2">
    <location>
        <begin position="398"/>
        <end position="419"/>
    </location>
</feature>
<feature type="transmembrane region" description="Helical" evidence="2">
    <location>
        <begin position="339"/>
        <end position="359"/>
    </location>
</feature>
<sequence length="618" mass="66627">MSRPEEQPSPPETEQPEHSSRVLAEHARQRRNAGESDSSEEVSPPQRRTVIDFVLDPRTIQWLMGVGASLLVFGLVLWLWSSGIFDNPAVAATALGFGNLVVLIAGIGLVRKTRYETAGRGLALLASAVMPLNLWFYDSQNLIAIEAGGQLWIPATIICLIYAVTARLIRDPNFAYAMVGGIAMTGLLVLADPRIGKFYDLIAPPALLTVVGLISLHAGRFFPREDPSADGHTFGRAFANAGLIAIVFGELILLTCHIGHVAYSAESGRLITFDWPTFGHAPRLNLAALLIAVSGIYALVYRNAAVVRDRFTPLLVSANVLWATAILADMFAVPTSAEFFIILSSLIGLALAVAGRLGLSSNKVFGDVSLTGNILMLVTGIASAVFTVDQLIGDEASLATLKFLLPMAGVLGLGCLCPTNVAWRQSLIAAAASQVGLSLIILHNFSELNLYQRLEVLSILIGVGHLLFGHVGWSREREDERDVKVTYAFTVGSLLTIVPLLIGMIHARLRPDEVGTAWRVAHEIAPLVFGLLLLAAGLMTRVRVTTLAGGVALATYVLSLVFHIQLPEQLQTTAVYLMIGGGAFFTAAVVMSIYRDRLVSVTERARNHEGVFKVLSWR</sequence>
<feature type="transmembrane region" description="Helical" evidence="2">
    <location>
        <begin position="574"/>
        <end position="594"/>
    </location>
</feature>
<feature type="transmembrane region" description="Helical" evidence="2">
    <location>
        <begin position="237"/>
        <end position="263"/>
    </location>
</feature>
<dbReference type="RefSeq" id="WP_145362798.1">
    <property type="nucleotide sequence ID" value="NZ_CP036268.1"/>
</dbReference>
<dbReference type="OrthoDB" id="267417at2"/>
<dbReference type="Proteomes" id="UP000317318">
    <property type="component" value="Chromosome"/>
</dbReference>
<feature type="transmembrane region" description="Helical" evidence="2">
    <location>
        <begin position="117"/>
        <end position="136"/>
    </location>
</feature>
<feature type="transmembrane region" description="Helical" evidence="2">
    <location>
        <begin position="426"/>
        <end position="444"/>
    </location>
</feature>
<dbReference type="KEGG" id="svp:Pan189_09670"/>
<reference evidence="3 4" key="1">
    <citation type="submission" date="2019-02" db="EMBL/GenBank/DDBJ databases">
        <title>Deep-cultivation of Planctomycetes and their phenomic and genomic characterization uncovers novel biology.</title>
        <authorList>
            <person name="Wiegand S."/>
            <person name="Jogler M."/>
            <person name="Boedeker C."/>
            <person name="Pinto D."/>
            <person name="Vollmers J."/>
            <person name="Rivas-Marin E."/>
            <person name="Kohn T."/>
            <person name="Peeters S.H."/>
            <person name="Heuer A."/>
            <person name="Rast P."/>
            <person name="Oberbeckmann S."/>
            <person name="Bunk B."/>
            <person name="Jeske O."/>
            <person name="Meyerdierks A."/>
            <person name="Storesund J.E."/>
            <person name="Kallscheuer N."/>
            <person name="Luecker S."/>
            <person name="Lage O.M."/>
            <person name="Pohl T."/>
            <person name="Merkel B.J."/>
            <person name="Hornburger P."/>
            <person name="Mueller R.-W."/>
            <person name="Bruemmer F."/>
            <person name="Labrenz M."/>
            <person name="Spormann A.M."/>
            <person name="Op den Camp H."/>
            <person name="Overmann J."/>
            <person name="Amann R."/>
            <person name="Jetten M.S.M."/>
            <person name="Mascher T."/>
            <person name="Medema M.H."/>
            <person name="Devos D.P."/>
            <person name="Kaster A.-K."/>
            <person name="Ovreas L."/>
            <person name="Rohde M."/>
            <person name="Galperin M.Y."/>
            <person name="Jogler C."/>
        </authorList>
    </citation>
    <scope>NUCLEOTIDE SEQUENCE [LARGE SCALE GENOMIC DNA]</scope>
    <source>
        <strain evidence="3 4">Pan189</strain>
    </source>
</reference>
<feature type="transmembrane region" description="Helical" evidence="2">
    <location>
        <begin position="283"/>
        <end position="301"/>
    </location>
</feature>
<evidence type="ECO:0000313" key="4">
    <source>
        <dbReference type="Proteomes" id="UP000317318"/>
    </source>
</evidence>
<organism evidence="3 4">
    <name type="scientific">Stratiformator vulcanicus</name>
    <dbReference type="NCBI Taxonomy" id="2527980"/>
    <lineage>
        <taxon>Bacteria</taxon>
        <taxon>Pseudomonadati</taxon>
        <taxon>Planctomycetota</taxon>
        <taxon>Planctomycetia</taxon>
        <taxon>Planctomycetales</taxon>
        <taxon>Planctomycetaceae</taxon>
        <taxon>Stratiformator</taxon>
    </lineage>
</organism>
<dbReference type="EMBL" id="CP036268">
    <property type="protein sequence ID" value="QDT36607.1"/>
    <property type="molecule type" value="Genomic_DNA"/>
</dbReference>
<evidence type="ECO:0000256" key="1">
    <source>
        <dbReference type="SAM" id="MobiDB-lite"/>
    </source>
</evidence>
<protein>
    <submittedName>
        <fullName evidence="3">Uncharacterized protein</fullName>
    </submittedName>
</protein>
<keyword evidence="2" id="KW-0812">Transmembrane</keyword>
<feature type="transmembrane region" description="Helical" evidence="2">
    <location>
        <begin position="174"/>
        <end position="191"/>
    </location>
</feature>
<feature type="transmembrane region" description="Helical" evidence="2">
    <location>
        <begin position="197"/>
        <end position="216"/>
    </location>
</feature>
<evidence type="ECO:0000313" key="3">
    <source>
        <dbReference type="EMBL" id="QDT36607.1"/>
    </source>
</evidence>
<feature type="transmembrane region" description="Helical" evidence="2">
    <location>
        <begin position="313"/>
        <end position="333"/>
    </location>
</feature>
<evidence type="ECO:0000256" key="2">
    <source>
        <dbReference type="SAM" id="Phobius"/>
    </source>
</evidence>
<feature type="transmembrane region" description="Helical" evidence="2">
    <location>
        <begin position="456"/>
        <end position="473"/>
    </location>
</feature>
<feature type="transmembrane region" description="Helical" evidence="2">
    <location>
        <begin position="89"/>
        <end position="110"/>
    </location>
</feature>
<name>A0A517QY91_9PLAN</name>
<gene>
    <name evidence="3" type="ORF">Pan189_09670</name>
</gene>
<feature type="compositionally biased region" description="Basic and acidic residues" evidence="1">
    <location>
        <begin position="15"/>
        <end position="27"/>
    </location>
</feature>
<keyword evidence="2" id="KW-1133">Transmembrane helix</keyword>